<name>A0AAW2ZHD3_9EUKA</name>
<dbReference type="AlphaFoldDB" id="A0AAW2ZHD3"/>
<sequence>MNSPPATSKGKPINISNTTDTKKKTTRSKGKLGSNASNDSKAQLLEYVVKKRVDNLDYIRRVHEGKAFWLNTVKITPQDIQQYYHPQTLQKRVQQWFYMGVSIAPLLQLENGYLFVRSCAQLMEEYEYHFSNVAVQGMKILKALTVSANEEDEDANVNRPIKPVINKVGGTVVYEFLRTPNIPCVLDYCQVVFSLCDILTFVYRKLMDESSVAHSLHESIIKLDGRFKHHFFGLVSRDLNTLGMYIIKSRLCTVESLFDIKKPDQQVTHQHVVMDQPNQSPQSAPTAANVQESFDEYFDDDDYEEYVLYKI</sequence>
<evidence type="ECO:0000313" key="3">
    <source>
        <dbReference type="Proteomes" id="UP001431209"/>
    </source>
</evidence>
<evidence type="ECO:0000313" key="2">
    <source>
        <dbReference type="EMBL" id="KAL0488758.1"/>
    </source>
</evidence>
<proteinExistence type="predicted"/>
<dbReference type="PANTHER" id="PTHR37332:SF1">
    <property type="entry name" value="ELMO DOMAIN-CONTAINING PROTEIN"/>
    <property type="match status" value="1"/>
</dbReference>
<organism evidence="2 3">
    <name type="scientific">Acrasis kona</name>
    <dbReference type="NCBI Taxonomy" id="1008807"/>
    <lineage>
        <taxon>Eukaryota</taxon>
        <taxon>Discoba</taxon>
        <taxon>Heterolobosea</taxon>
        <taxon>Tetramitia</taxon>
        <taxon>Eutetramitia</taxon>
        <taxon>Acrasidae</taxon>
        <taxon>Acrasis</taxon>
    </lineage>
</organism>
<reference evidence="2 3" key="1">
    <citation type="submission" date="2024-03" db="EMBL/GenBank/DDBJ databases">
        <title>The Acrasis kona genome and developmental transcriptomes reveal deep origins of eukaryotic multicellular pathways.</title>
        <authorList>
            <person name="Sheikh S."/>
            <person name="Fu C.-J."/>
            <person name="Brown M.W."/>
            <person name="Baldauf S.L."/>
        </authorList>
    </citation>
    <scope>NUCLEOTIDE SEQUENCE [LARGE SCALE GENOMIC DNA]</scope>
    <source>
        <strain evidence="2 3">ATCC MYA-3509</strain>
    </source>
</reference>
<dbReference type="PANTHER" id="PTHR37332">
    <property type="entry name" value="EXPRESSED PROTEIN"/>
    <property type="match status" value="1"/>
</dbReference>
<gene>
    <name evidence="2" type="ORF">AKO1_003897</name>
</gene>
<dbReference type="EMBL" id="JAOPGA020001475">
    <property type="protein sequence ID" value="KAL0488758.1"/>
    <property type="molecule type" value="Genomic_DNA"/>
</dbReference>
<keyword evidence="3" id="KW-1185">Reference proteome</keyword>
<feature type="region of interest" description="Disordered" evidence="1">
    <location>
        <begin position="1"/>
        <end position="37"/>
    </location>
</feature>
<accession>A0AAW2ZHD3</accession>
<comment type="caution">
    <text evidence="2">The sequence shown here is derived from an EMBL/GenBank/DDBJ whole genome shotgun (WGS) entry which is preliminary data.</text>
</comment>
<dbReference type="Proteomes" id="UP001431209">
    <property type="component" value="Unassembled WGS sequence"/>
</dbReference>
<protein>
    <submittedName>
        <fullName evidence="2">Uncharacterized protein</fullName>
    </submittedName>
</protein>
<evidence type="ECO:0000256" key="1">
    <source>
        <dbReference type="SAM" id="MobiDB-lite"/>
    </source>
</evidence>